<dbReference type="InterPro" id="IPR050932">
    <property type="entry name" value="TM2D1-3-like"/>
</dbReference>
<name>A0A3D9AR53_9FLAO</name>
<accession>A0A3D9AR53</accession>
<evidence type="ECO:0000256" key="1">
    <source>
        <dbReference type="ARBA" id="ARBA00004141"/>
    </source>
</evidence>
<dbReference type="EMBL" id="QNVV01000022">
    <property type="protein sequence ID" value="REC43814.1"/>
    <property type="molecule type" value="Genomic_DNA"/>
</dbReference>
<feature type="domain" description="TM2" evidence="6">
    <location>
        <begin position="23"/>
        <end position="74"/>
    </location>
</feature>
<feature type="transmembrane region" description="Helical" evidence="5">
    <location>
        <begin position="30"/>
        <end position="47"/>
    </location>
</feature>
<keyword evidence="2 5" id="KW-0812">Transmembrane</keyword>
<gene>
    <name evidence="7" type="ORF">DRF67_18705</name>
</gene>
<dbReference type="PANTHER" id="PTHR21016:SF25">
    <property type="entry name" value="TM2 DOMAIN-CONTAINING PROTEIN DDB_G0277895-RELATED"/>
    <property type="match status" value="1"/>
</dbReference>
<keyword evidence="3 5" id="KW-1133">Transmembrane helix</keyword>
<dbReference type="Pfam" id="PF05154">
    <property type="entry name" value="TM2"/>
    <property type="match status" value="1"/>
</dbReference>
<evidence type="ECO:0000256" key="5">
    <source>
        <dbReference type="SAM" id="Phobius"/>
    </source>
</evidence>
<proteinExistence type="predicted"/>
<reference evidence="7 8" key="1">
    <citation type="submission" date="2018-06" db="EMBL/GenBank/DDBJ databases">
        <title>Novel Chryseobacterium species.</title>
        <authorList>
            <person name="Newman J."/>
            <person name="Hugo C."/>
            <person name="Oosthuizen L."/>
            <person name="Charimba G."/>
        </authorList>
    </citation>
    <scope>NUCLEOTIDE SEQUENCE [LARGE SCALE GENOMIC DNA]</scope>
    <source>
        <strain evidence="7 8">7_F195</strain>
    </source>
</reference>
<dbReference type="OrthoDB" id="9816361at2"/>
<dbReference type="PANTHER" id="PTHR21016">
    <property type="entry name" value="BETA-AMYLOID BINDING PROTEIN-RELATED"/>
    <property type="match status" value="1"/>
</dbReference>
<evidence type="ECO:0000256" key="4">
    <source>
        <dbReference type="ARBA" id="ARBA00023136"/>
    </source>
</evidence>
<evidence type="ECO:0000256" key="2">
    <source>
        <dbReference type="ARBA" id="ARBA00022692"/>
    </source>
</evidence>
<evidence type="ECO:0000259" key="6">
    <source>
        <dbReference type="Pfam" id="PF05154"/>
    </source>
</evidence>
<comment type="subcellular location">
    <subcellularLocation>
        <location evidence="1">Membrane</location>
        <topology evidence="1">Multi-pass membrane protein</topology>
    </subcellularLocation>
</comment>
<protein>
    <recommendedName>
        <fullName evidence="6">TM2 domain-containing protein</fullName>
    </recommendedName>
</protein>
<dbReference type="Proteomes" id="UP000256257">
    <property type="component" value="Unassembled WGS sequence"/>
</dbReference>
<comment type="caution">
    <text evidence="7">The sequence shown here is derived from an EMBL/GenBank/DDBJ whole genome shotgun (WGS) entry which is preliminary data.</text>
</comment>
<dbReference type="InterPro" id="IPR007829">
    <property type="entry name" value="TM2"/>
</dbReference>
<keyword evidence="4 5" id="KW-0472">Membrane</keyword>
<evidence type="ECO:0000256" key="3">
    <source>
        <dbReference type="ARBA" id="ARBA00022989"/>
    </source>
</evidence>
<dbReference type="GO" id="GO:0016020">
    <property type="term" value="C:membrane"/>
    <property type="evidence" value="ECO:0007669"/>
    <property type="project" value="UniProtKB-SubCell"/>
</dbReference>
<dbReference type="AlphaFoldDB" id="A0A3D9AR53"/>
<sequence>MSPEQISLLKAKEQKSIQVVTKNKKDKNTAAILSFFLGGIGIHRFYLGQTIMGLAYLLFCWTFIPAFIALIDFFAFIFTTQDKFDQKYNNQRLP</sequence>
<feature type="transmembrane region" description="Helical" evidence="5">
    <location>
        <begin position="53"/>
        <end position="78"/>
    </location>
</feature>
<organism evidence="7 8">
    <name type="scientific">Chryseobacterium pennipullorum</name>
    <dbReference type="NCBI Taxonomy" id="2258963"/>
    <lineage>
        <taxon>Bacteria</taxon>
        <taxon>Pseudomonadati</taxon>
        <taxon>Bacteroidota</taxon>
        <taxon>Flavobacteriia</taxon>
        <taxon>Flavobacteriales</taxon>
        <taxon>Weeksellaceae</taxon>
        <taxon>Chryseobacterium group</taxon>
        <taxon>Chryseobacterium</taxon>
    </lineage>
</organism>
<evidence type="ECO:0000313" key="8">
    <source>
        <dbReference type="Proteomes" id="UP000256257"/>
    </source>
</evidence>
<keyword evidence="8" id="KW-1185">Reference proteome</keyword>
<evidence type="ECO:0000313" key="7">
    <source>
        <dbReference type="EMBL" id="REC43814.1"/>
    </source>
</evidence>